<organism evidence="2 3">
    <name type="scientific">Acanthaster planci</name>
    <name type="common">Crown-of-thorns starfish</name>
    <dbReference type="NCBI Taxonomy" id="133434"/>
    <lineage>
        <taxon>Eukaryota</taxon>
        <taxon>Metazoa</taxon>
        <taxon>Echinodermata</taxon>
        <taxon>Eleutherozoa</taxon>
        <taxon>Asterozoa</taxon>
        <taxon>Asteroidea</taxon>
        <taxon>Valvatacea</taxon>
        <taxon>Valvatida</taxon>
        <taxon>Acanthasteridae</taxon>
        <taxon>Acanthaster</taxon>
    </lineage>
</organism>
<feature type="region of interest" description="Disordered" evidence="1">
    <location>
        <begin position="200"/>
        <end position="343"/>
    </location>
</feature>
<evidence type="ECO:0000313" key="2">
    <source>
        <dbReference type="Proteomes" id="UP000694845"/>
    </source>
</evidence>
<evidence type="ECO:0000313" key="3">
    <source>
        <dbReference type="RefSeq" id="XP_022103246.1"/>
    </source>
</evidence>
<feature type="compositionally biased region" description="Basic and acidic residues" evidence="1">
    <location>
        <begin position="138"/>
        <end position="151"/>
    </location>
</feature>
<name>A0A8B7ZIY5_ACAPL</name>
<feature type="compositionally biased region" description="Low complexity" evidence="1">
    <location>
        <begin position="118"/>
        <end position="132"/>
    </location>
</feature>
<dbReference type="RefSeq" id="XP_022103246.1">
    <property type="nucleotide sequence ID" value="XM_022247554.1"/>
</dbReference>
<dbReference type="AlphaFoldDB" id="A0A8B7ZIY5"/>
<feature type="compositionally biased region" description="Acidic residues" evidence="1">
    <location>
        <begin position="273"/>
        <end position="293"/>
    </location>
</feature>
<proteinExistence type="predicted"/>
<feature type="region of interest" description="Disordered" evidence="1">
    <location>
        <begin position="118"/>
        <end position="151"/>
    </location>
</feature>
<gene>
    <name evidence="3" type="primary">LOC110985994</name>
</gene>
<protein>
    <submittedName>
        <fullName evidence="3">Uncharacterized protein LOC110985994 isoform X1</fullName>
    </submittedName>
</protein>
<keyword evidence="2" id="KW-1185">Reference proteome</keyword>
<accession>A0A8B7ZIY5</accession>
<evidence type="ECO:0000256" key="1">
    <source>
        <dbReference type="SAM" id="MobiDB-lite"/>
    </source>
</evidence>
<feature type="compositionally biased region" description="Basic and acidic residues" evidence="1">
    <location>
        <begin position="294"/>
        <end position="330"/>
    </location>
</feature>
<dbReference type="KEGG" id="aplc:110985994"/>
<dbReference type="Proteomes" id="UP000694845">
    <property type="component" value="Unplaced"/>
</dbReference>
<feature type="compositionally biased region" description="Polar residues" evidence="1">
    <location>
        <begin position="200"/>
        <end position="209"/>
    </location>
</feature>
<dbReference type="GeneID" id="110985994"/>
<sequence>MLQGSFWFLAGSTTKGLRAQIDEGQSTGQQSFSRTAEGPMCKLIQVDGTHLCVLVFFSLGPNKEQDKLSRSALKKQIKAKAKLEKVLAETKAKGDAELRALALAVAGLGGVQLPAITSEQTTEQTHTTTEQTPNSEHTSTEEIPKEEKMMKSTKEMMTTDDSVTSAISTDAVAKVINNDAVSKSEDLNAIQGINQSTLAAKSPISSTSIKPRPTIASDTDVCVGNTVDEPPTTTPPKKFQIPSTVITDFEDEVNLKLSPENVTEGTGSKEEDNKDVDDEVSVDDRGVDDEEVDSKEANDKEMKDKGMDDKEANDKGEDGKEDDIAADKDSSTSLEQEAPHNPVKAVEVLTSLDKHVEKVCQSEVLDSATDEASHQYQTHAVSQAQVCVAVY</sequence>
<reference evidence="3" key="1">
    <citation type="submission" date="2025-08" db="UniProtKB">
        <authorList>
            <consortium name="RefSeq"/>
        </authorList>
    </citation>
    <scope>IDENTIFICATION</scope>
</reference>